<dbReference type="PANTHER" id="PTHR35162:SF2">
    <property type="entry name" value="OS08G0516600 PROTEIN"/>
    <property type="match status" value="1"/>
</dbReference>
<organism evidence="1 2">
    <name type="scientific">Lupinus luteus</name>
    <name type="common">European yellow lupine</name>
    <dbReference type="NCBI Taxonomy" id="3873"/>
    <lineage>
        <taxon>Eukaryota</taxon>
        <taxon>Viridiplantae</taxon>
        <taxon>Streptophyta</taxon>
        <taxon>Embryophyta</taxon>
        <taxon>Tracheophyta</taxon>
        <taxon>Spermatophyta</taxon>
        <taxon>Magnoliopsida</taxon>
        <taxon>eudicotyledons</taxon>
        <taxon>Gunneridae</taxon>
        <taxon>Pentapetalae</taxon>
        <taxon>rosids</taxon>
        <taxon>fabids</taxon>
        <taxon>Fabales</taxon>
        <taxon>Fabaceae</taxon>
        <taxon>Papilionoideae</taxon>
        <taxon>50 kb inversion clade</taxon>
        <taxon>genistoids sensu lato</taxon>
        <taxon>core genistoids</taxon>
        <taxon>Genisteae</taxon>
        <taxon>Lupinus</taxon>
    </lineage>
</organism>
<protein>
    <submittedName>
        <fullName evidence="1">Uncharacterized protein</fullName>
    </submittedName>
</protein>
<dbReference type="EMBL" id="CAXHTB010000008">
    <property type="protein sequence ID" value="CAL0310757.1"/>
    <property type="molecule type" value="Genomic_DNA"/>
</dbReference>
<keyword evidence="2" id="KW-1185">Reference proteome</keyword>
<dbReference type="PANTHER" id="PTHR35162">
    <property type="entry name" value="OS08G0516600 PROTEIN"/>
    <property type="match status" value="1"/>
</dbReference>
<comment type="caution">
    <text evidence="1">The sequence shown here is derived from an EMBL/GenBank/DDBJ whole genome shotgun (WGS) entry which is preliminary data.</text>
</comment>
<sequence length="136" mass="14932">MGLGMLDDFDLIMPIKIIATARKTFSHGMKLLDLETKNEVTEGEQEECQTPTSPSQILKIPLVCPPPPKKPHVARRSDDVTAPSQGFIQMAHDLASIFVCFFPKPSGGGWVFLQGCWQRAMGHHGQPSSAYPLPTC</sequence>
<proteinExistence type="predicted"/>
<dbReference type="AlphaFoldDB" id="A0AAV1WND1"/>
<accession>A0AAV1WND1</accession>
<evidence type="ECO:0000313" key="2">
    <source>
        <dbReference type="Proteomes" id="UP001497480"/>
    </source>
</evidence>
<evidence type="ECO:0000313" key="1">
    <source>
        <dbReference type="EMBL" id="CAL0310757.1"/>
    </source>
</evidence>
<dbReference type="InterPro" id="IPR053115">
    <property type="entry name" value="CDK_inhibitor"/>
</dbReference>
<name>A0AAV1WND1_LUPLU</name>
<reference evidence="1 2" key="1">
    <citation type="submission" date="2024-03" db="EMBL/GenBank/DDBJ databases">
        <authorList>
            <person name="Martinez-Hernandez J."/>
        </authorList>
    </citation>
    <scope>NUCLEOTIDE SEQUENCE [LARGE SCALE GENOMIC DNA]</scope>
</reference>
<gene>
    <name evidence="1" type="ORF">LLUT_LOCUS11817</name>
</gene>
<dbReference type="Proteomes" id="UP001497480">
    <property type="component" value="Unassembled WGS sequence"/>
</dbReference>